<dbReference type="PANTHER" id="PTHR47338">
    <property type="entry name" value="ZN(II)2CYS6 TRANSCRIPTION FACTOR (EUROFUNG)-RELATED"/>
    <property type="match status" value="1"/>
</dbReference>
<dbReference type="SMART" id="SM00066">
    <property type="entry name" value="GAL4"/>
    <property type="match status" value="1"/>
</dbReference>
<dbReference type="AlphaFoldDB" id="A0A9N9ZB09"/>
<keyword evidence="3" id="KW-0805">Transcription regulation</keyword>
<name>A0A9N9ZB09_9HYPO</name>
<dbReference type="PROSITE" id="PS50048">
    <property type="entry name" value="ZN2_CY6_FUNGAL_2"/>
    <property type="match status" value="1"/>
</dbReference>
<evidence type="ECO:0000256" key="5">
    <source>
        <dbReference type="ARBA" id="ARBA00023242"/>
    </source>
</evidence>
<dbReference type="InterPro" id="IPR001138">
    <property type="entry name" value="Zn2Cys6_DnaBD"/>
</dbReference>
<dbReference type="SUPFAM" id="SSF57701">
    <property type="entry name" value="Zn2/Cys6 DNA-binding domain"/>
    <property type="match status" value="1"/>
</dbReference>
<keyword evidence="2" id="KW-0479">Metal-binding</keyword>
<feature type="domain" description="Zn(2)-C6 fungal-type" evidence="7">
    <location>
        <begin position="13"/>
        <end position="43"/>
    </location>
</feature>
<proteinExistence type="predicted"/>
<evidence type="ECO:0000313" key="8">
    <source>
        <dbReference type="EMBL" id="CAH0052324.1"/>
    </source>
</evidence>
<reference evidence="8" key="1">
    <citation type="submission" date="2021-10" db="EMBL/GenBank/DDBJ databases">
        <authorList>
            <person name="Piombo E."/>
        </authorList>
    </citation>
    <scope>NUCLEOTIDE SEQUENCE</scope>
</reference>
<keyword evidence="5" id="KW-0539">Nucleus</keyword>
<accession>A0A9N9ZB09</accession>
<comment type="subcellular location">
    <subcellularLocation>
        <location evidence="1">Nucleus</location>
    </subcellularLocation>
</comment>
<feature type="region of interest" description="Disordered" evidence="6">
    <location>
        <begin position="110"/>
        <end position="146"/>
    </location>
</feature>
<evidence type="ECO:0000256" key="3">
    <source>
        <dbReference type="ARBA" id="ARBA00023015"/>
    </source>
</evidence>
<evidence type="ECO:0000256" key="6">
    <source>
        <dbReference type="SAM" id="MobiDB-lite"/>
    </source>
</evidence>
<dbReference type="PANTHER" id="PTHR47338:SF9">
    <property type="entry name" value="ZN(II)2CYS6 TRANSCRIPTION FACTOR (EUROFUNG)"/>
    <property type="match status" value="1"/>
</dbReference>
<keyword evidence="9" id="KW-1185">Reference proteome</keyword>
<evidence type="ECO:0000256" key="2">
    <source>
        <dbReference type="ARBA" id="ARBA00022723"/>
    </source>
</evidence>
<comment type="caution">
    <text evidence="8">The sequence shown here is derived from an EMBL/GenBank/DDBJ whole genome shotgun (WGS) entry which is preliminary data.</text>
</comment>
<organism evidence="8 9">
    <name type="scientific">Clonostachys solani</name>
    <dbReference type="NCBI Taxonomy" id="160281"/>
    <lineage>
        <taxon>Eukaryota</taxon>
        <taxon>Fungi</taxon>
        <taxon>Dikarya</taxon>
        <taxon>Ascomycota</taxon>
        <taxon>Pezizomycotina</taxon>
        <taxon>Sordariomycetes</taxon>
        <taxon>Hypocreomycetidae</taxon>
        <taxon>Hypocreales</taxon>
        <taxon>Bionectriaceae</taxon>
        <taxon>Clonostachys</taxon>
    </lineage>
</organism>
<dbReference type="CDD" id="cd00067">
    <property type="entry name" value="GAL4"/>
    <property type="match status" value="1"/>
</dbReference>
<dbReference type="Proteomes" id="UP000775872">
    <property type="component" value="Unassembled WGS sequence"/>
</dbReference>
<keyword evidence="4" id="KW-0804">Transcription</keyword>
<dbReference type="GO" id="GO:0008270">
    <property type="term" value="F:zinc ion binding"/>
    <property type="evidence" value="ECO:0007669"/>
    <property type="project" value="InterPro"/>
</dbReference>
<dbReference type="PROSITE" id="PS00463">
    <property type="entry name" value="ZN2_CY6_FUNGAL_1"/>
    <property type="match status" value="1"/>
</dbReference>
<dbReference type="OrthoDB" id="2943660at2759"/>
<dbReference type="InterPro" id="IPR036864">
    <property type="entry name" value="Zn2-C6_fun-type_DNA-bd_sf"/>
</dbReference>
<evidence type="ECO:0000259" key="7">
    <source>
        <dbReference type="PROSITE" id="PS50048"/>
    </source>
</evidence>
<evidence type="ECO:0000313" key="9">
    <source>
        <dbReference type="Proteomes" id="UP000775872"/>
    </source>
</evidence>
<gene>
    <name evidence="8" type="ORF">CSOL1703_00015444</name>
</gene>
<evidence type="ECO:0000256" key="1">
    <source>
        <dbReference type="ARBA" id="ARBA00004123"/>
    </source>
</evidence>
<protein>
    <recommendedName>
        <fullName evidence="7">Zn(2)-C6 fungal-type domain-containing protein</fullName>
    </recommendedName>
</protein>
<evidence type="ECO:0000256" key="4">
    <source>
        <dbReference type="ARBA" id="ARBA00023163"/>
    </source>
</evidence>
<dbReference type="GO" id="GO:0005634">
    <property type="term" value="C:nucleus"/>
    <property type="evidence" value="ECO:0007669"/>
    <property type="project" value="UniProtKB-SubCell"/>
</dbReference>
<dbReference type="GO" id="GO:0000981">
    <property type="term" value="F:DNA-binding transcription factor activity, RNA polymerase II-specific"/>
    <property type="evidence" value="ECO:0007669"/>
    <property type="project" value="InterPro"/>
</dbReference>
<dbReference type="EMBL" id="CABFOC020000044">
    <property type="protein sequence ID" value="CAH0052324.1"/>
    <property type="molecule type" value="Genomic_DNA"/>
</dbReference>
<dbReference type="Gene3D" id="4.10.240.10">
    <property type="entry name" value="Zn(2)-C6 fungal-type DNA-binding domain"/>
    <property type="match status" value="1"/>
</dbReference>
<dbReference type="InterPro" id="IPR050815">
    <property type="entry name" value="TF_fung"/>
</dbReference>
<sequence length="695" mass="78387">MEEIHYTKRTRQACEPCRRKKSRCPGEKPECSYCQRLGQQCVYKAQAVSSGSGSDPTDAQVRHNRKLVRIDMLNDNFSISSTDAILLGNLEGQMSRLIQQLSPENLNFRQASAPSDQLPSPEASRLSDTGPARELESTPSSGTFTDDELNDMGRLYLTWCHGQPISLFDESSFLSSLKFRDPELLCAIGALTERFPPRSLTDHSKELMESLSQRSRRAVMDKIANGEVQLSTLQICHFICSHILILVRLTRSIAGGKVTQAGLNIVMADHIKDTAHWLETDSQDNEREKCFRSISVLKKLQSSVLPSIKNMVPSSLYPCDVADRVDRASQVHRDDGIPFYAEKLCDVWQMARAYAASQANANDPPPWDSRSEFSEVMSRHLELDCLIPVKYRFRLNNMAEYDSETLLQNRGYWASFLFIQFVYSAIPCLLNHPFLLSLRLRHFRHTIPESFIQQSYEQLTRFMGWIIYFIDLLERKSFQVSDPVLAHCVVIVSTIHLQHSFVEDTVLQRKASRGFEKCLRFLKRMGQMWPSVALMVENLKMLQGSVVCLPPEAAGQERTNASGEPSFSINARLLWDVLIYDRAGQLNARADHSMLGSTLISKTPEKGAEARVADEDFDLIGSAGLSGHNLSSRYENILDLNEDNLDTTPHAITNMAITIGDVNLEGVGGYGNEESMFLAHDYGRAIGDWFDFDAM</sequence>
<dbReference type="Pfam" id="PF00172">
    <property type="entry name" value="Zn_clus"/>
    <property type="match status" value="1"/>
</dbReference>
<dbReference type="CDD" id="cd12148">
    <property type="entry name" value="fungal_TF_MHR"/>
    <property type="match status" value="1"/>
</dbReference>